<organism evidence="2 3">
    <name type="scientific">Methylomarinovum tepidoasis</name>
    <dbReference type="NCBI Taxonomy" id="2840183"/>
    <lineage>
        <taxon>Bacteria</taxon>
        <taxon>Pseudomonadati</taxon>
        <taxon>Pseudomonadota</taxon>
        <taxon>Gammaproteobacteria</taxon>
        <taxon>Methylococcales</taxon>
        <taxon>Methylothermaceae</taxon>
        <taxon>Methylomarinovum</taxon>
    </lineage>
</organism>
<dbReference type="Gene3D" id="1.10.3210.10">
    <property type="entry name" value="Hypothetical protein af1432"/>
    <property type="match status" value="1"/>
</dbReference>
<accession>A0AAU9C0H0</accession>
<dbReference type="PANTHER" id="PTHR33525:SF3">
    <property type="entry name" value="RIBONUCLEASE Y"/>
    <property type="match status" value="1"/>
</dbReference>
<dbReference type="InterPro" id="IPR013976">
    <property type="entry name" value="HDOD"/>
</dbReference>
<dbReference type="Pfam" id="PF08668">
    <property type="entry name" value="HDOD"/>
    <property type="match status" value="1"/>
</dbReference>
<dbReference type="PROSITE" id="PS51833">
    <property type="entry name" value="HDOD"/>
    <property type="match status" value="1"/>
</dbReference>
<proteinExistence type="predicted"/>
<evidence type="ECO:0000313" key="3">
    <source>
        <dbReference type="Proteomes" id="UP001321450"/>
    </source>
</evidence>
<dbReference type="RefSeq" id="WP_286291719.1">
    <property type="nucleotide sequence ID" value="NZ_AP024718.1"/>
</dbReference>
<dbReference type="EMBL" id="AP024718">
    <property type="protein sequence ID" value="BCX89398.1"/>
    <property type="molecule type" value="Genomic_DNA"/>
</dbReference>
<dbReference type="PANTHER" id="PTHR33525">
    <property type="match status" value="1"/>
</dbReference>
<dbReference type="InterPro" id="IPR052340">
    <property type="entry name" value="RNase_Y/CdgJ"/>
</dbReference>
<protein>
    <recommendedName>
        <fullName evidence="1">HDOD domain-containing protein</fullName>
    </recommendedName>
</protein>
<evidence type="ECO:0000313" key="2">
    <source>
        <dbReference type="EMBL" id="BCX89398.1"/>
    </source>
</evidence>
<gene>
    <name evidence="2" type="ORF">MIN45_P1770</name>
</gene>
<dbReference type="Proteomes" id="UP001321450">
    <property type="component" value="Chromosome"/>
</dbReference>
<keyword evidence="3" id="KW-1185">Reference proteome</keyword>
<reference evidence="3" key="1">
    <citation type="journal article" date="2024" name="Int. J. Syst. Evol. Microbiol.">
        <title>Methylomarinovum tepidoasis sp. nov., a moderately thermophilic methanotroph of the family Methylothermaceae isolated from a deep-sea hydrothermal field.</title>
        <authorList>
            <person name="Hirayama H."/>
            <person name="Takaki Y."/>
            <person name="Abe M."/>
            <person name="Miyazaki M."/>
            <person name="Uematsu K."/>
            <person name="Matsui Y."/>
            <person name="Takai K."/>
        </authorList>
    </citation>
    <scope>NUCLEOTIDE SEQUENCE [LARGE SCALE GENOMIC DNA]</scope>
    <source>
        <strain evidence="3">IN45</strain>
    </source>
</reference>
<evidence type="ECO:0000259" key="1">
    <source>
        <dbReference type="PROSITE" id="PS51833"/>
    </source>
</evidence>
<sequence length="284" mass="30891">MPQPLSPARLLEDNRELPSLPDVVVRLQAAIDDPTSTADTLAGIIAGDPALTARLLKLANSPLYGFSGRIDTITRAVTLVGLESIYHLALATTAVSVFRGIPAHLIDMDEFWVQSTYCGVVARLLARAAGVLHPERLFVVGLLHGIGSLVLYVKLPDPSREVLLASQGRRELIPLLEKDLLGFTYADVGGEIARRWKLPPWLQTAIAWQLNPEQADDFRMETGILYLANRLTGVLVHGDAIEDILVEVPAAVRDLVPVTEGQVLEVMAEVTREFTEVAAVLLSV</sequence>
<name>A0AAU9C0H0_9GAMM</name>
<dbReference type="KEGG" id="meiy:MIN45_P1770"/>
<feature type="domain" description="HDOD" evidence="1">
    <location>
        <begin position="17"/>
        <end position="212"/>
    </location>
</feature>
<dbReference type="SUPFAM" id="SSF109604">
    <property type="entry name" value="HD-domain/PDEase-like"/>
    <property type="match status" value="1"/>
</dbReference>
<dbReference type="AlphaFoldDB" id="A0AAU9C0H0"/>